<gene>
    <name evidence="2" type="ORF">OXD698_LOCUS43450</name>
</gene>
<dbReference type="GO" id="GO:0004519">
    <property type="term" value="F:endonuclease activity"/>
    <property type="evidence" value="ECO:0007669"/>
    <property type="project" value="InterPro"/>
</dbReference>
<feature type="domain" description="Zinc-binding loop region of homing endonuclease" evidence="1">
    <location>
        <begin position="10"/>
        <end position="48"/>
    </location>
</feature>
<evidence type="ECO:0000313" key="3">
    <source>
        <dbReference type="Proteomes" id="UP000663844"/>
    </source>
</evidence>
<evidence type="ECO:0000259" key="1">
    <source>
        <dbReference type="Pfam" id="PF05551"/>
    </source>
</evidence>
<dbReference type="Pfam" id="PF05551">
    <property type="entry name" value="zf-His_Me_endon"/>
    <property type="match status" value="1"/>
</dbReference>
<dbReference type="Proteomes" id="UP000663844">
    <property type="component" value="Unassembled WGS sequence"/>
</dbReference>
<protein>
    <recommendedName>
        <fullName evidence="1">Zinc-binding loop region of homing endonuclease domain-containing protein</fullName>
    </recommendedName>
</protein>
<comment type="caution">
    <text evidence="2">The sequence shown here is derived from an EMBL/GenBank/DDBJ whole genome shotgun (WGS) entry which is preliminary data.</text>
</comment>
<dbReference type="EMBL" id="CAJOAZ010012367">
    <property type="protein sequence ID" value="CAF4251331.1"/>
    <property type="molecule type" value="Genomic_DNA"/>
</dbReference>
<dbReference type="AlphaFoldDB" id="A0A820ENB1"/>
<dbReference type="InterPro" id="IPR044930">
    <property type="entry name" value="Homing_endonuclease_His-Me"/>
</dbReference>
<name>A0A820ENB1_9BILA</name>
<dbReference type="SUPFAM" id="SSF54060">
    <property type="entry name" value="His-Me finger endonucleases"/>
    <property type="match status" value="1"/>
</dbReference>
<organism evidence="2 3">
    <name type="scientific">Adineta steineri</name>
    <dbReference type="NCBI Taxonomy" id="433720"/>
    <lineage>
        <taxon>Eukaryota</taxon>
        <taxon>Metazoa</taxon>
        <taxon>Spiralia</taxon>
        <taxon>Gnathifera</taxon>
        <taxon>Rotifera</taxon>
        <taxon>Eurotatoria</taxon>
        <taxon>Bdelloidea</taxon>
        <taxon>Adinetida</taxon>
        <taxon>Adinetidae</taxon>
        <taxon>Adineta</taxon>
    </lineage>
</organism>
<reference evidence="2" key="1">
    <citation type="submission" date="2021-02" db="EMBL/GenBank/DDBJ databases">
        <authorList>
            <person name="Nowell W R."/>
        </authorList>
    </citation>
    <scope>NUCLEOTIDE SEQUENCE</scope>
</reference>
<dbReference type="InterPro" id="IPR008704">
    <property type="entry name" value="Endonuclease_Zinc-binding_loop"/>
</dbReference>
<accession>A0A820ENB1</accession>
<dbReference type="Gene3D" id="3.90.75.10">
    <property type="entry name" value="Homing Intron 3 (I-ppo) Encoded Endonuclease, Chain A"/>
    <property type="match status" value="1"/>
</dbReference>
<evidence type="ECO:0000313" key="2">
    <source>
        <dbReference type="EMBL" id="CAF4251331.1"/>
    </source>
</evidence>
<sequence>MPVLVVPEAKTAVSHLCDTTGCLRPDHITDESFAKNVSRQRCAGMGLTIDGNIDTITGMLRCRHDIEGCDSDGDPLEFTCRKIRAVFHSPEALAFIKSLSS</sequence>
<proteinExistence type="predicted"/>
<dbReference type="InterPro" id="IPR044925">
    <property type="entry name" value="His-Me_finger_sf"/>
</dbReference>